<reference evidence="2 3" key="1">
    <citation type="submission" date="2009-01" db="EMBL/GenBank/DDBJ databases">
        <title>Complete sequence of Geobacter sp. FRC-32.</title>
        <authorList>
            <consortium name="US DOE Joint Genome Institute"/>
            <person name="Lucas S."/>
            <person name="Copeland A."/>
            <person name="Lapidus A."/>
            <person name="Glavina del Rio T."/>
            <person name="Dalin E."/>
            <person name="Tice H."/>
            <person name="Bruce D."/>
            <person name="Goodwin L."/>
            <person name="Pitluck S."/>
            <person name="Saunders E."/>
            <person name="Brettin T."/>
            <person name="Detter J.C."/>
            <person name="Han C."/>
            <person name="Larimer F."/>
            <person name="Land M."/>
            <person name="Hauser L."/>
            <person name="Kyrpides N."/>
            <person name="Ovchinnikova G."/>
            <person name="Kostka J."/>
            <person name="Richardson P."/>
        </authorList>
    </citation>
    <scope>NUCLEOTIDE SEQUENCE [LARGE SCALE GENOMIC DNA]</scope>
    <source>
        <strain evidence="3">DSM 22248 / JCM 15807 / FRC-32</strain>
    </source>
</reference>
<dbReference type="GO" id="GO:0003676">
    <property type="term" value="F:nucleic acid binding"/>
    <property type="evidence" value="ECO:0007669"/>
    <property type="project" value="InterPro"/>
</dbReference>
<evidence type="ECO:0000313" key="2">
    <source>
        <dbReference type="EMBL" id="ACM21162.1"/>
    </source>
</evidence>
<organism evidence="2 3">
    <name type="scientific">Geotalea daltonii (strain DSM 22248 / JCM 15807 / FRC-32)</name>
    <name type="common">Geobacter daltonii</name>
    <dbReference type="NCBI Taxonomy" id="316067"/>
    <lineage>
        <taxon>Bacteria</taxon>
        <taxon>Pseudomonadati</taxon>
        <taxon>Thermodesulfobacteriota</taxon>
        <taxon>Desulfuromonadia</taxon>
        <taxon>Geobacterales</taxon>
        <taxon>Geobacteraceae</taxon>
        <taxon>Geotalea</taxon>
    </lineage>
</organism>
<keyword evidence="3" id="KW-1185">Reference proteome</keyword>
<keyword evidence="2" id="KW-0378">Hydrolase</keyword>
<dbReference type="STRING" id="316067.Geob_2813"/>
<dbReference type="GO" id="GO:0004386">
    <property type="term" value="F:helicase activity"/>
    <property type="evidence" value="ECO:0007669"/>
    <property type="project" value="UniProtKB-KW"/>
</dbReference>
<evidence type="ECO:0000259" key="1">
    <source>
        <dbReference type="PROSITE" id="PS51192"/>
    </source>
</evidence>
<dbReference type="InterPro" id="IPR027417">
    <property type="entry name" value="P-loop_NTPase"/>
</dbReference>
<dbReference type="SMART" id="SM00487">
    <property type="entry name" value="DEXDc"/>
    <property type="match status" value="1"/>
</dbReference>
<dbReference type="EMBL" id="CP001390">
    <property type="protein sequence ID" value="ACM21162.1"/>
    <property type="molecule type" value="Genomic_DNA"/>
</dbReference>
<dbReference type="HOGENOM" id="CLU_018336_0_0_7"/>
<feature type="domain" description="Helicase ATP-binding" evidence="1">
    <location>
        <begin position="137"/>
        <end position="276"/>
    </location>
</feature>
<dbReference type="KEGG" id="geo:Geob_2813"/>
<evidence type="ECO:0000313" key="3">
    <source>
        <dbReference type="Proteomes" id="UP000007721"/>
    </source>
</evidence>
<dbReference type="PROSITE" id="PS51192">
    <property type="entry name" value="HELICASE_ATP_BIND_1"/>
    <property type="match status" value="1"/>
</dbReference>
<keyword evidence="2" id="KW-0067">ATP-binding</keyword>
<dbReference type="SUPFAM" id="SSF52540">
    <property type="entry name" value="P-loop containing nucleoside triphosphate hydrolases"/>
    <property type="match status" value="1"/>
</dbReference>
<dbReference type="GO" id="GO:0005524">
    <property type="term" value="F:ATP binding"/>
    <property type="evidence" value="ECO:0007669"/>
    <property type="project" value="InterPro"/>
</dbReference>
<proteinExistence type="predicted"/>
<dbReference type="InterPro" id="IPR011545">
    <property type="entry name" value="DEAD/DEAH_box_helicase_dom"/>
</dbReference>
<name>B9M244_GEODF</name>
<gene>
    <name evidence="2" type="ordered locus">Geob_2813</name>
</gene>
<sequence>MQSAEKKTMTSLGKEERFRDVFAQLTVGESLKPGDRAYILAAAMLFIRRYQQDRRYTSYADLAYYIILKYSLQYADYAPLYDFAVNFGFYPIAKAILTNGLYDSNLIITCLGDIKLDRFRNESDDILTLEQFIASSSFLNENAQESCYLAPTSFGKSSLIVDQIKRLGTIPSRIVILVPTKSLLIQTFQMIRKANLQRKLIIHDEMYDGEDSFIAVFTQERALRLLAKHNTCFDIVFVDEAHNLLKGNSRSILLSRVIAKNRVLNPSSRVIYLSPLLNDANSLRLAPDQNISSHVIRFNVKEPEIYELRLNKEVHQYNRFLGSTYKLREGVEIKDYVLANSGEKNFLYNYRPVKVERLAGELCEMVPQIEPTDKVSELARILTNEVHPDFYAIEHLKHGVVYLHGKLPDLVKEYLEFKYKDLPELKYVVANSVILEGMNFPIDTLFIFNTYSLRGKELMNLIGRVNRLNTIFGQKGNRLERLLPKVHFVNNEEHNSAKSKMENKIALLRSRVFDDEIKNPMLEAFDIEALSMPVESKEKYLEKVTMVQENERFLTDTPQTMDDEIKAYLIQSGIIEFYSDPDEVVRRIIAESPTLASCPPEWWTAAPMMEKIEYLFLREIDSISDAEIKRLSHAETRNYYESHILIAQKKALNENINSQIQYFKQKVNSNNSKMYFGKSYGEEPYETASYLSPSNNTYVDLAIKNDRQLVNLAVVKLKMEDDFVSFKINKFIVMLFDYHLISTDEYNLYIYGTNDEKKIRLTKYGLSVGMVSRLEEDGQLNNLEFDEFNNLRATPALDEFLQTVNDFYRFEIRRFIG</sequence>
<dbReference type="InterPro" id="IPR014001">
    <property type="entry name" value="Helicase_ATP-bd"/>
</dbReference>
<dbReference type="RefSeq" id="WP_012647890.1">
    <property type="nucleotide sequence ID" value="NC_011979.1"/>
</dbReference>
<protein>
    <submittedName>
        <fullName evidence="2">ATP-dependent DNA/RNA helicase</fullName>
    </submittedName>
</protein>
<dbReference type="Pfam" id="PF00270">
    <property type="entry name" value="DEAD"/>
    <property type="match status" value="1"/>
</dbReference>
<dbReference type="eggNOG" id="COG1204">
    <property type="taxonomic scope" value="Bacteria"/>
</dbReference>
<dbReference type="Proteomes" id="UP000007721">
    <property type="component" value="Chromosome"/>
</dbReference>
<dbReference type="Gene3D" id="3.40.50.300">
    <property type="entry name" value="P-loop containing nucleotide triphosphate hydrolases"/>
    <property type="match status" value="2"/>
</dbReference>
<keyword evidence="2" id="KW-0347">Helicase</keyword>
<dbReference type="OrthoDB" id="9815222at2"/>
<dbReference type="AlphaFoldDB" id="B9M244"/>
<accession>B9M244</accession>
<keyword evidence="2" id="KW-0547">Nucleotide-binding</keyword>